<dbReference type="SUPFAM" id="SSF51445">
    <property type="entry name" value="(Trans)glycosidases"/>
    <property type="match status" value="1"/>
</dbReference>
<comment type="caution">
    <text evidence="1">The sequence shown here is derived from an EMBL/GenBank/DDBJ whole genome shotgun (WGS) entry which is preliminary data.</text>
</comment>
<accession>A0A934NCS7</accession>
<dbReference type="PANTHER" id="PTHR43651">
    <property type="entry name" value="1,4-ALPHA-GLUCAN-BRANCHING ENZYME"/>
    <property type="match status" value="1"/>
</dbReference>
<sequence>MRDFVIDNALIWLRDYHVDGLRLDAVGAILDSSERHILTELADRVHELGRELGRSLSLIGEQPFIDPPLLALGLDAQWEDDVHHSLHVHFTAERQGYYAPYTGSPEELAGLLLAPRELGVLYERVLTYSQTHDQVGNRAQGERLCHLASPQQCRSAAALTLLSPYVPMLFMSEEWAASTPFQFFSDHRDPTIARLATEGRVREFAGFGWRREEVSDPQDPATYRRSKLNWSELDAPPHRAMLAHYRSLLAQRRSLQGQPYQVGWTDQPAAITFSRGRRHWSCPLDS</sequence>
<name>A0A934NCS7_9BACT</name>
<dbReference type="InterPro" id="IPR017853">
    <property type="entry name" value="GH"/>
</dbReference>
<dbReference type="Proteomes" id="UP000620075">
    <property type="component" value="Unassembled WGS sequence"/>
</dbReference>
<dbReference type="PANTHER" id="PTHR43651:SF11">
    <property type="entry name" value="MALTO-OLIGOSYLTREHALOSE TREHALOHYDROLASE"/>
    <property type="match status" value="1"/>
</dbReference>
<dbReference type="Gene3D" id="3.20.20.80">
    <property type="entry name" value="Glycosidases"/>
    <property type="match status" value="1"/>
</dbReference>
<proteinExistence type="predicted"/>
<dbReference type="RefSeq" id="WP_338176623.1">
    <property type="nucleotide sequence ID" value="NZ_JAEKNQ010000018.1"/>
</dbReference>
<protein>
    <submittedName>
        <fullName evidence="1">Uncharacterized protein</fullName>
    </submittedName>
</protein>
<dbReference type="Gene3D" id="1.10.10.760">
    <property type="entry name" value="E-set domains of sugar-utilizing enzymes"/>
    <property type="match status" value="1"/>
</dbReference>
<reference evidence="1 2" key="1">
    <citation type="submission" date="2020-10" db="EMBL/GenBank/DDBJ databases">
        <title>Ca. Dormibacterota MAGs.</title>
        <authorList>
            <person name="Montgomery K."/>
        </authorList>
    </citation>
    <scope>NUCLEOTIDE SEQUENCE [LARGE SCALE GENOMIC DNA]</scope>
    <source>
        <strain evidence="1">SC8811_S16_3</strain>
    </source>
</reference>
<gene>
    <name evidence="1" type="ORF">JF888_03375</name>
</gene>
<evidence type="ECO:0000313" key="2">
    <source>
        <dbReference type="Proteomes" id="UP000620075"/>
    </source>
</evidence>
<organism evidence="1 2">
    <name type="scientific">Candidatus Dormiibacter inghamiae</name>
    <dbReference type="NCBI Taxonomy" id="3127013"/>
    <lineage>
        <taxon>Bacteria</taxon>
        <taxon>Bacillati</taxon>
        <taxon>Candidatus Dormiibacterota</taxon>
        <taxon>Candidatus Dormibacteria</taxon>
        <taxon>Candidatus Dormibacterales</taxon>
        <taxon>Candidatus Dormibacteraceae</taxon>
        <taxon>Candidatus Dormiibacter</taxon>
    </lineage>
</organism>
<dbReference type="EMBL" id="JAEKNQ010000018">
    <property type="protein sequence ID" value="MBJ7602224.1"/>
    <property type="molecule type" value="Genomic_DNA"/>
</dbReference>
<dbReference type="InterPro" id="IPR044901">
    <property type="entry name" value="Trehalose_TreZ_E-set_sf"/>
</dbReference>
<dbReference type="AlphaFoldDB" id="A0A934NCS7"/>
<evidence type="ECO:0000313" key="1">
    <source>
        <dbReference type="EMBL" id="MBJ7602224.1"/>
    </source>
</evidence>